<keyword evidence="3" id="KW-1185">Reference proteome</keyword>
<evidence type="ECO:0000256" key="1">
    <source>
        <dbReference type="SAM" id="MobiDB-lite"/>
    </source>
</evidence>
<protein>
    <submittedName>
        <fullName evidence="2">Uncharacterized protein</fullName>
    </submittedName>
</protein>
<evidence type="ECO:0000313" key="2">
    <source>
        <dbReference type="EMBL" id="CAK7355470.1"/>
    </source>
</evidence>
<feature type="compositionally biased region" description="Basic and acidic residues" evidence="1">
    <location>
        <begin position="1"/>
        <end position="14"/>
    </location>
</feature>
<comment type="caution">
    <text evidence="2">The sequence shown here is derived from an EMBL/GenBank/DDBJ whole genome shotgun (WGS) entry which is preliminary data.</text>
</comment>
<organism evidence="2 3">
    <name type="scientific">Dovyalis caffra</name>
    <dbReference type="NCBI Taxonomy" id="77055"/>
    <lineage>
        <taxon>Eukaryota</taxon>
        <taxon>Viridiplantae</taxon>
        <taxon>Streptophyta</taxon>
        <taxon>Embryophyta</taxon>
        <taxon>Tracheophyta</taxon>
        <taxon>Spermatophyta</taxon>
        <taxon>Magnoliopsida</taxon>
        <taxon>eudicotyledons</taxon>
        <taxon>Gunneridae</taxon>
        <taxon>Pentapetalae</taxon>
        <taxon>rosids</taxon>
        <taxon>fabids</taxon>
        <taxon>Malpighiales</taxon>
        <taxon>Salicaceae</taxon>
        <taxon>Flacourtieae</taxon>
        <taxon>Dovyalis</taxon>
    </lineage>
</organism>
<feature type="region of interest" description="Disordered" evidence="1">
    <location>
        <begin position="1"/>
        <end position="41"/>
    </location>
</feature>
<dbReference type="Proteomes" id="UP001314170">
    <property type="component" value="Unassembled WGS sequence"/>
</dbReference>
<reference evidence="2 3" key="1">
    <citation type="submission" date="2024-01" db="EMBL/GenBank/DDBJ databases">
        <authorList>
            <person name="Waweru B."/>
        </authorList>
    </citation>
    <scope>NUCLEOTIDE SEQUENCE [LARGE SCALE GENOMIC DNA]</scope>
</reference>
<dbReference type="EMBL" id="CAWUPB010001195">
    <property type="protein sequence ID" value="CAK7355470.1"/>
    <property type="molecule type" value="Genomic_DNA"/>
</dbReference>
<sequence length="120" mass="13157">GVDNKATTKGDKKATTKRTTKGAKGSLHNSPILLNPKKPSKQKCRMEEDLVAIIAIIPFLPASHTFGYPSISYSPHKEPLFDPSPKIPKTTYGIIIPISINPLPRNPSPHHWLSSLQPSQ</sequence>
<dbReference type="AlphaFoldDB" id="A0AAV1SSD6"/>
<name>A0AAV1SSD6_9ROSI</name>
<accession>A0AAV1SSD6</accession>
<proteinExistence type="predicted"/>
<feature type="non-terminal residue" evidence="2">
    <location>
        <position position="1"/>
    </location>
</feature>
<gene>
    <name evidence="2" type="ORF">DCAF_LOCUS25730</name>
</gene>
<evidence type="ECO:0000313" key="3">
    <source>
        <dbReference type="Proteomes" id="UP001314170"/>
    </source>
</evidence>